<dbReference type="SMART" id="SM00530">
    <property type="entry name" value="HTH_XRE"/>
    <property type="match status" value="1"/>
</dbReference>
<reference evidence="2" key="1">
    <citation type="journal article" date="2021" name="Proc. Natl. Acad. Sci. U.S.A.">
        <title>A Catalog of Tens of Thousands of Viruses from Human Metagenomes Reveals Hidden Associations with Chronic Diseases.</title>
        <authorList>
            <person name="Tisza M.J."/>
            <person name="Buck C.B."/>
        </authorList>
    </citation>
    <scope>NUCLEOTIDE SEQUENCE</scope>
    <source>
        <strain evidence="2">CtDYl1</strain>
    </source>
</reference>
<accession>A0A8S5R9Q7</accession>
<proteinExistence type="predicted"/>
<dbReference type="SUPFAM" id="SSF47413">
    <property type="entry name" value="lambda repressor-like DNA-binding domains"/>
    <property type="match status" value="1"/>
</dbReference>
<evidence type="ECO:0000259" key="1">
    <source>
        <dbReference type="PROSITE" id="PS50943"/>
    </source>
</evidence>
<organism evidence="2">
    <name type="scientific">virus sp. ctDYl1</name>
    <dbReference type="NCBI Taxonomy" id="2826795"/>
    <lineage>
        <taxon>Viruses</taxon>
    </lineage>
</organism>
<sequence length="117" mass="13397">MSKTGEQIKKRRKQLGMSADELAEKLGVSRSTIFRYEKGDIDKVPAEYAKPLADALCTTPAYLMGWEDNLETETDFIPKLMTDTISVEHVKLLLELSDTDKKSVFDMIEFLYKKSRD</sequence>
<dbReference type="GO" id="GO:0003677">
    <property type="term" value="F:DNA binding"/>
    <property type="evidence" value="ECO:0007669"/>
    <property type="project" value="InterPro"/>
</dbReference>
<dbReference type="InterPro" id="IPR010982">
    <property type="entry name" value="Lambda_DNA-bd_dom_sf"/>
</dbReference>
<name>A0A8S5R9Q7_9VIRU</name>
<dbReference type="EMBL" id="BK015846">
    <property type="protein sequence ID" value="DAE27801.1"/>
    <property type="molecule type" value="Genomic_DNA"/>
</dbReference>
<dbReference type="InterPro" id="IPR001387">
    <property type="entry name" value="Cro/C1-type_HTH"/>
</dbReference>
<feature type="domain" description="HTH cro/C1-type" evidence="1">
    <location>
        <begin position="8"/>
        <end position="63"/>
    </location>
</feature>
<dbReference type="Gene3D" id="1.10.260.40">
    <property type="entry name" value="lambda repressor-like DNA-binding domains"/>
    <property type="match status" value="1"/>
</dbReference>
<dbReference type="PROSITE" id="PS50943">
    <property type="entry name" value="HTH_CROC1"/>
    <property type="match status" value="1"/>
</dbReference>
<protein>
    <submittedName>
        <fullName evidence="2">Helix-turn-helix domain protein</fullName>
    </submittedName>
</protein>
<evidence type="ECO:0000313" key="2">
    <source>
        <dbReference type="EMBL" id="DAE27801.1"/>
    </source>
</evidence>
<dbReference type="Pfam" id="PF01381">
    <property type="entry name" value="HTH_3"/>
    <property type="match status" value="1"/>
</dbReference>
<dbReference type="CDD" id="cd00093">
    <property type="entry name" value="HTH_XRE"/>
    <property type="match status" value="1"/>
</dbReference>